<dbReference type="HOGENOM" id="CLU_100781_0_0_1"/>
<name>A2Y8N5_ORYSI</name>
<feature type="transmembrane region" description="Helical" evidence="1">
    <location>
        <begin position="96"/>
        <end position="117"/>
    </location>
</feature>
<dbReference type="OMA" id="MANPFNL"/>
<evidence type="ECO:0000256" key="1">
    <source>
        <dbReference type="SAM" id="Phobius"/>
    </source>
</evidence>
<keyword evidence="3" id="KW-1185">Reference proteome</keyword>
<proteinExistence type="predicted"/>
<protein>
    <recommendedName>
        <fullName evidence="4">Late embryogenesis abundant protein LEA-2 subgroup domain-containing protein</fullName>
    </recommendedName>
</protein>
<evidence type="ECO:0000313" key="2">
    <source>
        <dbReference type="EMBL" id="EAY99445.1"/>
    </source>
</evidence>
<evidence type="ECO:0008006" key="4">
    <source>
        <dbReference type="Google" id="ProtNLM"/>
    </source>
</evidence>
<feature type="transmembrane region" description="Helical" evidence="1">
    <location>
        <begin position="27"/>
        <end position="49"/>
    </location>
</feature>
<gene>
    <name evidence="2" type="ORF">OsI_21412</name>
</gene>
<keyword evidence="1" id="KW-0812">Transmembrane</keyword>
<dbReference type="EMBL" id="CM000131">
    <property type="protein sequence ID" value="EAY99445.1"/>
    <property type="molecule type" value="Genomic_DNA"/>
</dbReference>
<dbReference type="AlphaFoldDB" id="A2Y8N5"/>
<organism evidence="2 3">
    <name type="scientific">Oryza sativa subsp. indica</name>
    <name type="common">Rice</name>
    <dbReference type="NCBI Taxonomy" id="39946"/>
    <lineage>
        <taxon>Eukaryota</taxon>
        <taxon>Viridiplantae</taxon>
        <taxon>Streptophyta</taxon>
        <taxon>Embryophyta</taxon>
        <taxon>Tracheophyta</taxon>
        <taxon>Spermatophyta</taxon>
        <taxon>Magnoliopsida</taxon>
        <taxon>Liliopsida</taxon>
        <taxon>Poales</taxon>
        <taxon>Poaceae</taxon>
        <taxon>BOP clade</taxon>
        <taxon>Oryzoideae</taxon>
        <taxon>Oryzeae</taxon>
        <taxon>Oryzinae</taxon>
        <taxon>Oryza</taxon>
        <taxon>Oryza sativa</taxon>
    </lineage>
</organism>
<keyword evidence="1" id="KW-0472">Membrane</keyword>
<dbReference type="Proteomes" id="UP000007015">
    <property type="component" value="Chromosome 6"/>
</dbReference>
<dbReference type="PANTHER" id="PTHR36480:SF10">
    <property type="entry name" value="LATE EMBRYOGENESIS ABUNDANT PROTEIN LEA-2 SUBGROUP DOMAIN-CONTAINING PROTEIN"/>
    <property type="match status" value="1"/>
</dbReference>
<keyword evidence="1" id="KW-1133">Transmembrane helix</keyword>
<accession>A2Y8N5</accession>
<dbReference type="PANTHER" id="PTHR36480">
    <property type="entry name" value="OS06G0118900 PROTEIN-RELATED"/>
    <property type="match status" value="1"/>
</dbReference>
<reference evidence="2 3" key="1">
    <citation type="journal article" date="2005" name="PLoS Biol.">
        <title>The genomes of Oryza sativa: a history of duplications.</title>
        <authorList>
            <person name="Yu J."/>
            <person name="Wang J."/>
            <person name="Lin W."/>
            <person name="Li S."/>
            <person name="Li H."/>
            <person name="Zhou J."/>
            <person name="Ni P."/>
            <person name="Dong W."/>
            <person name="Hu S."/>
            <person name="Zeng C."/>
            <person name="Zhang J."/>
            <person name="Zhang Y."/>
            <person name="Li R."/>
            <person name="Xu Z."/>
            <person name="Li S."/>
            <person name="Li X."/>
            <person name="Zheng H."/>
            <person name="Cong L."/>
            <person name="Lin L."/>
            <person name="Yin J."/>
            <person name="Geng J."/>
            <person name="Li G."/>
            <person name="Shi J."/>
            <person name="Liu J."/>
            <person name="Lv H."/>
            <person name="Li J."/>
            <person name="Wang J."/>
            <person name="Deng Y."/>
            <person name="Ran L."/>
            <person name="Shi X."/>
            <person name="Wang X."/>
            <person name="Wu Q."/>
            <person name="Li C."/>
            <person name="Ren X."/>
            <person name="Wang J."/>
            <person name="Wang X."/>
            <person name="Li D."/>
            <person name="Liu D."/>
            <person name="Zhang X."/>
            <person name="Ji Z."/>
            <person name="Zhao W."/>
            <person name="Sun Y."/>
            <person name="Zhang Z."/>
            <person name="Bao J."/>
            <person name="Han Y."/>
            <person name="Dong L."/>
            <person name="Ji J."/>
            <person name="Chen P."/>
            <person name="Wu S."/>
            <person name="Liu J."/>
            <person name="Xiao Y."/>
            <person name="Bu D."/>
            <person name="Tan J."/>
            <person name="Yang L."/>
            <person name="Ye C."/>
            <person name="Zhang J."/>
            <person name="Xu J."/>
            <person name="Zhou Y."/>
            <person name="Yu Y."/>
            <person name="Zhang B."/>
            <person name="Zhuang S."/>
            <person name="Wei H."/>
            <person name="Liu B."/>
            <person name="Lei M."/>
            <person name="Yu H."/>
            <person name="Li Y."/>
            <person name="Xu H."/>
            <person name="Wei S."/>
            <person name="He X."/>
            <person name="Fang L."/>
            <person name="Zhang Z."/>
            <person name="Zhang Y."/>
            <person name="Huang X."/>
            <person name="Su Z."/>
            <person name="Tong W."/>
            <person name="Li J."/>
            <person name="Tong Z."/>
            <person name="Li S."/>
            <person name="Ye J."/>
            <person name="Wang L."/>
            <person name="Fang L."/>
            <person name="Lei T."/>
            <person name="Chen C."/>
            <person name="Chen H."/>
            <person name="Xu Z."/>
            <person name="Li H."/>
            <person name="Huang H."/>
            <person name="Zhang F."/>
            <person name="Xu H."/>
            <person name="Li N."/>
            <person name="Zhao C."/>
            <person name="Li S."/>
            <person name="Dong L."/>
            <person name="Huang Y."/>
            <person name="Li L."/>
            <person name="Xi Y."/>
            <person name="Qi Q."/>
            <person name="Li W."/>
            <person name="Zhang B."/>
            <person name="Hu W."/>
            <person name="Zhang Y."/>
            <person name="Tian X."/>
            <person name="Jiao Y."/>
            <person name="Liang X."/>
            <person name="Jin J."/>
            <person name="Gao L."/>
            <person name="Zheng W."/>
            <person name="Hao B."/>
            <person name="Liu S."/>
            <person name="Wang W."/>
            <person name="Yuan L."/>
            <person name="Cao M."/>
            <person name="McDermott J."/>
            <person name="Samudrala R."/>
            <person name="Wang J."/>
            <person name="Wong G.K."/>
            <person name="Yang H."/>
        </authorList>
    </citation>
    <scope>NUCLEOTIDE SEQUENCE [LARGE SCALE GENOMIC DNA]</scope>
    <source>
        <strain evidence="3">cv. 93-11</strain>
    </source>
</reference>
<sequence>MRNEKKEAAEEEEEEEKKFRWLDVVRYAAAGVVALLAVGVLVGAIVVVLRPDALVMKVIHGSMLVNLPPPSLTFTFQLEVDNPSGRDTMSFTDMSVAVLAVSVSGGGVISMANLFYLPNITDLQPGKMMQVVTTQWTTNPEAEVGDYFVRRLSRGETMAVTLRVQGILITRLDTLNGDGPVHTSKANVTYTCFNVKLGVDKSLNSTDDVSCNSKQWRI</sequence>
<dbReference type="Gramene" id="BGIOSGA022040-TA">
    <property type="protein sequence ID" value="BGIOSGA022040-PA"/>
    <property type="gene ID" value="BGIOSGA022040"/>
</dbReference>
<evidence type="ECO:0000313" key="3">
    <source>
        <dbReference type="Proteomes" id="UP000007015"/>
    </source>
</evidence>